<dbReference type="Gene3D" id="3.40.1410.10">
    <property type="entry name" value="Chorismate lyase-like"/>
    <property type="match status" value="1"/>
</dbReference>
<comment type="caution">
    <text evidence="2">The sequence shown here is derived from an EMBL/GenBank/DDBJ whole genome shotgun (WGS) entry which is preliminary data.</text>
</comment>
<evidence type="ECO:0000259" key="1">
    <source>
        <dbReference type="SMART" id="SM00866"/>
    </source>
</evidence>
<dbReference type="InterPro" id="IPR011663">
    <property type="entry name" value="UTRA"/>
</dbReference>
<evidence type="ECO:0000313" key="2">
    <source>
        <dbReference type="EMBL" id="GII91877.1"/>
    </source>
</evidence>
<organism evidence="2 3">
    <name type="scientific">Sinosporangium siamense</name>
    <dbReference type="NCBI Taxonomy" id="1367973"/>
    <lineage>
        <taxon>Bacteria</taxon>
        <taxon>Bacillati</taxon>
        <taxon>Actinomycetota</taxon>
        <taxon>Actinomycetes</taxon>
        <taxon>Streptosporangiales</taxon>
        <taxon>Streptosporangiaceae</taxon>
        <taxon>Sinosporangium</taxon>
    </lineage>
</organism>
<dbReference type="Proteomes" id="UP000606172">
    <property type="component" value="Unassembled WGS sequence"/>
</dbReference>
<evidence type="ECO:0000313" key="3">
    <source>
        <dbReference type="Proteomes" id="UP000606172"/>
    </source>
</evidence>
<dbReference type="RefSeq" id="WP_204024234.1">
    <property type="nucleotide sequence ID" value="NZ_BOOW01000012.1"/>
</dbReference>
<keyword evidence="3" id="KW-1185">Reference proteome</keyword>
<dbReference type="InterPro" id="IPR050679">
    <property type="entry name" value="Bact_HTH_transcr_reg"/>
</dbReference>
<dbReference type="SUPFAM" id="SSF64288">
    <property type="entry name" value="Chorismate lyase-like"/>
    <property type="match status" value="1"/>
</dbReference>
<dbReference type="EMBL" id="BOOW01000012">
    <property type="protein sequence ID" value="GII91877.1"/>
    <property type="molecule type" value="Genomic_DNA"/>
</dbReference>
<dbReference type="PANTHER" id="PTHR44846:SF17">
    <property type="entry name" value="GNTR-FAMILY TRANSCRIPTIONAL REGULATOR"/>
    <property type="match status" value="1"/>
</dbReference>
<protein>
    <recommendedName>
        <fullName evidence="1">UbiC transcription regulator-associated domain-containing protein</fullName>
    </recommendedName>
</protein>
<dbReference type="GO" id="GO:0045892">
    <property type="term" value="P:negative regulation of DNA-templated transcription"/>
    <property type="evidence" value="ECO:0007669"/>
    <property type="project" value="TreeGrafter"/>
</dbReference>
<dbReference type="InterPro" id="IPR028978">
    <property type="entry name" value="Chorismate_lyase_/UTRA_dom_sf"/>
</dbReference>
<feature type="domain" description="UbiC transcription regulator-associated" evidence="1">
    <location>
        <begin position="40"/>
        <end position="181"/>
    </location>
</feature>
<sequence>MTAISKESADGAAPVLVWRDLPTAPAVRGSKSLFMTEAAGQGLSPGREMLYVGPEPAGERVAEALRVPSGAEVVARRKVMTVREVPVRVATSYFRADLFGGTRLAEQGFVTPTLQSAIAELGHVFGRAEEVLQARPASPYEVSVLRLEPGEWVVCITRASYSEDDVPVHVLETVCAASRHMFRVRQAAGHDTF</sequence>
<dbReference type="GO" id="GO:0003677">
    <property type="term" value="F:DNA binding"/>
    <property type="evidence" value="ECO:0007669"/>
    <property type="project" value="InterPro"/>
</dbReference>
<accession>A0A919V7A3</accession>
<proteinExistence type="predicted"/>
<reference evidence="2" key="1">
    <citation type="submission" date="2021-01" db="EMBL/GenBank/DDBJ databases">
        <title>Whole genome shotgun sequence of Sinosporangium siamense NBRC 109515.</title>
        <authorList>
            <person name="Komaki H."/>
            <person name="Tamura T."/>
        </authorList>
    </citation>
    <scope>NUCLEOTIDE SEQUENCE</scope>
    <source>
        <strain evidence="2">NBRC 109515</strain>
    </source>
</reference>
<dbReference type="SMART" id="SM00866">
    <property type="entry name" value="UTRA"/>
    <property type="match status" value="1"/>
</dbReference>
<name>A0A919V7A3_9ACTN</name>
<gene>
    <name evidence="2" type="ORF">Ssi02_21080</name>
</gene>
<dbReference type="Pfam" id="PF07702">
    <property type="entry name" value="UTRA"/>
    <property type="match status" value="1"/>
</dbReference>
<dbReference type="PANTHER" id="PTHR44846">
    <property type="entry name" value="MANNOSYL-D-GLYCERATE TRANSPORT/METABOLISM SYSTEM REPRESSOR MNGR-RELATED"/>
    <property type="match status" value="1"/>
</dbReference>
<dbReference type="AlphaFoldDB" id="A0A919V7A3"/>